<dbReference type="eggNOG" id="COG1051">
    <property type="taxonomic scope" value="Bacteria"/>
</dbReference>
<evidence type="ECO:0000313" key="7">
    <source>
        <dbReference type="Proteomes" id="UP000002357"/>
    </source>
</evidence>
<evidence type="ECO:0000259" key="5">
    <source>
        <dbReference type="PROSITE" id="PS51462"/>
    </source>
</evidence>
<evidence type="ECO:0000256" key="1">
    <source>
        <dbReference type="ARBA" id="ARBA00001946"/>
    </source>
</evidence>
<dbReference type="PROSITE" id="PS51462">
    <property type="entry name" value="NUDIX"/>
    <property type="match status" value="1"/>
</dbReference>
<accession>E2Q6Q0</accession>
<evidence type="ECO:0000256" key="4">
    <source>
        <dbReference type="RuleBase" id="RU003476"/>
    </source>
</evidence>
<dbReference type="PANTHER" id="PTHR43046">
    <property type="entry name" value="GDP-MANNOSE MANNOSYL HYDROLASE"/>
    <property type="match status" value="1"/>
</dbReference>
<dbReference type="Gene3D" id="3.90.79.10">
    <property type="entry name" value="Nucleoside Triphosphate Pyrophosphohydrolase"/>
    <property type="match status" value="1"/>
</dbReference>
<protein>
    <submittedName>
        <fullName evidence="6">Putative mutT-like protein</fullName>
    </submittedName>
</protein>
<evidence type="ECO:0000256" key="2">
    <source>
        <dbReference type="ARBA" id="ARBA00005582"/>
    </source>
</evidence>
<feature type="domain" description="Nudix hydrolase" evidence="5">
    <location>
        <begin position="16"/>
        <end position="136"/>
    </location>
</feature>
<organism evidence="6 7">
    <name type="scientific">Streptomyces clavuligerus</name>
    <dbReference type="NCBI Taxonomy" id="1901"/>
    <lineage>
        <taxon>Bacteria</taxon>
        <taxon>Bacillati</taxon>
        <taxon>Actinomycetota</taxon>
        <taxon>Actinomycetes</taxon>
        <taxon>Kitasatosporales</taxon>
        <taxon>Streptomycetaceae</taxon>
        <taxon>Streptomyces</taxon>
    </lineage>
</organism>
<dbReference type="RefSeq" id="WP_003961859.1">
    <property type="nucleotide sequence ID" value="NZ_CM000913.1"/>
</dbReference>
<dbReference type="InterPro" id="IPR020476">
    <property type="entry name" value="Nudix_hydrolase"/>
</dbReference>
<gene>
    <name evidence="6" type="ORF">SCLAV_4275</name>
</gene>
<dbReference type="InterPro" id="IPR020084">
    <property type="entry name" value="NUDIX_hydrolase_CS"/>
</dbReference>
<dbReference type="STRING" id="1901.BB341_07450"/>
<dbReference type="PANTHER" id="PTHR43046:SF14">
    <property type="entry name" value="MUTT_NUDIX FAMILY PROTEIN"/>
    <property type="match status" value="1"/>
</dbReference>
<sequence>MRRKGTAPAEDHPLEPYLLGATCVAFNEVGEVLIACRRDPPRWELPGGFVDPGERFPEAAVREALEETGVTVEVHGLVGLYQHPSRRVLAGLFVATAISGTPGETEESSDARWVDVDTALRTLHPLYRPRLEDVLAARYTVPLRVHEGADTVMRLPVLPNAGRPEAEDRR</sequence>
<dbReference type="SUPFAM" id="SSF55811">
    <property type="entry name" value="Nudix"/>
    <property type="match status" value="1"/>
</dbReference>
<dbReference type="GeneID" id="93729255"/>
<dbReference type="Pfam" id="PF00293">
    <property type="entry name" value="NUDIX"/>
    <property type="match status" value="1"/>
</dbReference>
<comment type="similarity">
    <text evidence="2 4">Belongs to the Nudix hydrolase family.</text>
</comment>
<proteinExistence type="inferred from homology"/>
<keyword evidence="3 4" id="KW-0378">Hydrolase</keyword>
<dbReference type="AlphaFoldDB" id="E2Q6Q0"/>
<evidence type="ECO:0000256" key="3">
    <source>
        <dbReference type="ARBA" id="ARBA00022801"/>
    </source>
</evidence>
<dbReference type="Proteomes" id="UP000002357">
    <property type="component" value="Chromosome"/>
</dbReference>
<evidence type="ECO:0000313" key="6">
    <source>
        <dbReference type="EMBL" id="EFG09349.1"/>
    </source>
</evidence>
<reference evidence="6 7" key="1">
    <citation type="journal article" date="2010" name="Genome Biol. Evol.">
        <title>The sequence of a 1.8-mb bacterial linear plasmid reveals a rich evolutionary reservoir of secondary metabolic pathways.</title>
        <authorList>
            <person name="Medema M.H."/>
            <person name="Trefzer A."/>
            <person name="Kovalchuk A."/>
            <person name="van den Berg M."/>
            <person name="Mueller U."/>
            <person name="Heijne W."/>
            <person name="Wu L."/>
            <person name="Alam M.T."/>
            <person name="Ronning C.M."/>
            <person name="Nierman W.C."/>
            <person name="Bovenberg R.A.L."/>
            <person name="Breitling R."/>
            <person name="Takano E."/>
        </authorList>
    </citation>
    <scope>NUCLEOTIDE SEQUENCE [LARGE SCALE GENOMIC DNA]</scope>
    <source>
        <strain evidence="7">ATCC 27064 / DSM 738 / JCM 4710 / NBRC 13307 / NCIMB 12785 / NRRL 3585 / VKM Ac-602</strain>
    </source>
</reference>
<keyword evidence="7" id="KW-1185">Reference proteome</keyword>
<dbReference type="InterPro" id="IPR015797">
    <property type="entry name" value="NUDIX_hydrolase-like_dom_sf"/>
</dbReference>
<dbReference type="KEGG" id="sclf:BB341_07450"/>
<dbReference type="PROSITE" id="PS00893">
    <property type="entry name" value="NUDIX_BOX"/>
    <property type="match status" value="1"/>
</dbReference>
<dbReference type="GO" id="GO:0016787">
    <property type="term" value="F:hydrolase activity"/>
    <property type="evidence" value="ECO:0007669"/>
    <property type="project" value="UniProtKB-KW"/>
</dbReference>
<dbReference type="EMBL" id="CM000913">
    <property type="protein sequence ID" value="EFG09349.1"/>
    <property type="molecule type" value="Genomic_DNA"/>
</dbReference>
<dbReference type="InterPro" id="IPR000086">
    <property type="entry name" value="NUDIX_hydrolase_dom"/>
</dbReference>
<dbReference type="CDD" id="cd02883">
    <property type="entry name" value="NUDIX_Hydrolase"/>
    <property type="match status" value="1"/>
</dbReference>
<comment type="cofactor">
    <cofactor evidence="1">
        <name>Mg(2+)</name>
        <dbReference type="ChEBI" id="CHEBI:18420"/>
    </cofactor>
</comment>
<dbReference type="OrthoDB" id="9814308at2"/>
<dbReference type="PRINTS" id="PR00502">
    <property type="entry name" value="NUDIXFAMILY"/>
</dbReference>
<name>E2Q6Q0_STRCL</name>